<reference evidence="1 2" key="1">
    <citation type="journal article" date="2022" name="DNA Res.">
        <title>Chromosomal-level genome assembly of the orchid tree Bauhinia variegata (Leguminosae; Cercidoideae) supports the allotetraploid origin hypothesis of Bauhinia.</title>
        <authorList>
            <person name="Zhong Y."/>
            <person name="Chen Y."/>
            <person name="Zheng D."/>
            <person name="Pang J."/>
            <person name="Liu Y."/>
            <person name="Luo S."/>
            <person name="Meng S."/>
            <person name="Qian L."/>
            <person name="Wei D."/>
            <person name="Dai S."/>
            <person name="Zhou R."/>
        </authorList>
    </citation>
    <scope>NUCLEOTIDE SEQUENCE [LARGE SCALE GENOMIC DNA]</scope>
    <source>
        <strain evidence="1">BV-YZ2020</strain>
    </source>
</reference>
<keyword evidence="2" id="KW-1185">Reference proteome</keyword>
<sequence length="145" mass="16185">MVGTFDQSHEKCKMGRLIDGQNRMGRDKSSMSNYIFIVIVFSWLNARKGSVRSARTYPGYVFRKKVPCTSQVDFGFGTPLLGAVYSFNGCSHIKQRQRAAADGSWTLSLSYVLSWLLSWRLSPLAAHVCFASSTRSATTLPLSLF</sequence>
<name>A0ACB9MWR8_BAUVA</name>
<dbReference type="EMBL" id="CM039433">
    <property type="protein sequence ID" value="KAI4327924.1"/>
    <property type="molecule type" value="Genomic_DNA"/>
</dbReference>
<accession>A0ACB9MWR8</accession>
<organism evidence="1 2">
    <name type="scientific">Bauhinia variegata</name>
    <name type="common">Purple orchid tree</name>
    <name type="synonym">Phanera variegata</name>
    <dbReference type="NCBI Taxonomy" id="167791"/>
    <lineage>
        <taxon>Eukaryota</taxon>
        <taxon>Viridiplantae</taxon>
        <taxon>Streptophyta</taxon>
        <taxon>Embryophyta</taxon>
        <taxon>Tracheophyta</taxon>
        <taxon>Spermatophyta</taxon>
        <taxon>Magnoliopsida</taxon>
        <taxon>eudicotyledons</taxon>
        <taxon>Gunneridae</taxon>
        <taxon>Pentapetalae</taxon>
        <taxon>rosids</taxon>
        <taxon>fabids</taxon>
        <taxon>Fabales</taxon>
        <taxon>Fabaceae</taxon>
        <taxon>Cercidoideae</taxon>
        <taxon>Cercideae</taxon>
        <taxon>Bauhiniinae</taxon>
        <taxon>Bauhinia</taxon>
    </lineage>
</organism>
<evidence type="ECO:0000313" key="1">
    <source>
        <dbReference type="EMBL" id="KAI4327924.1"/>
    </source>
</evidence>
<gene>
    <name evidence="1" type="ORF">L6164_020333</name>
</gene>
<comment type="caution">
    <text evidence="1">The sequence shown here is derived from an EMBL/GenBank/DDBJ whole genome shotgun (WGS) entry which is preliminary data.</text>
</comment>
<evidence type="ECO:0000313" key="2">
    <source>
        <dbReference type="Proteomes" id="UP000828941"/>
    </source>
</evidence>
<dbReference type="Proteomes" id="UP000828941">
    <property type="component" value="Chromosome 8"/>
</dbReference>
<proteinExistence type="predicted"/>
<protein>
    <submittedName>
        <fullName evidence="1">Uncharacterized protein</fullName>
    </submittedName>
</protein>